<dbReference type="PROSITE" id="PS50893">
    <property type="entry name" value="ABC_TRANSPORTER_2"/>
    <property type="match status" value="1"/>
</dbReference>
<evidence type="ECO:0000259" key="5">
    <source>
        <dbReference type="PROSITE" id="PS50893"/>
    </source>
</evidence>
<keyword evidence="2" id="KW-0813">Transport</keyword>
<dbReference type="Pfam" id="PF00005">
    <property type="entry name" value="ABC_tran"/>
    <property type="match status" value="1"/>
</dbReference>
<comment type="similarity">
    <text evidence="1">Belongs to the ABC transporter superfamily.</text>
</comment>
<dbReference type="InterPro" id="IPR017871">
    <property type="entry name" value="ABC_transporter-like_CS"/>
</dbReference>
<protein>
    <recommendedName>
        <fullName evidence="5">ABC transporter domain-containing protein</fullName>
    </recommendedName>
</protein>
<dbReference type="InterPro" id="IPR050763">
    <property type="entry name" value="ABC_transporter_ATP-binding"/>
</dbReference>
<dbReference type="GeneID" id="61101573"/>
<dbReference type="GO" id="GO:0005524">
    <property type="term" value="F:ATP binding"/>
    <property type="evidence" value="ECO:0007669"/>
    <property type="project" value="UniProtKB-KW"/>
</dbReference>
<dbReference type="Proteomes" id="UP000323274">
    <property type="component" value="Unassembled WGS sequence"/>
</dbReference>
<dbReference type="SUPFAM" id="SSF52540">
    <property type="entry name" value="P-loop containing nucleoside triphosphate hydrolases"/>
    <property type="match status" value="1"/>
</dbReference>
<evidence type="ECO:0000313" key="7">
    <source>
        <dbReference type="Proteomes" id="UP000323274"/>
    </source>
</evidence>
<comment type="caution">
    <text evidence="6">The sequence shown here is derived from an EMBL/GenBank/DDBJ whole genome shotgun (WGS) entry which is preliminary data.</text>
</comment>
<dbReference type="PROSITE" id="PS00211">
    <property type="entry name" value="ABC_TRANSPORTER_1"/>
    <property type="match status" value="1"/>
</dbReference>
<organism evidence="6 7">
    <name type="scientific">Leuconostoc citreum</name>
    <dbReference type="NCBI Taxonomy" id="33964"/>
    <lineage>
        <taxon>Bacteria</taxon>
        <taxon>Bacillati</taxon>
        <taxon>Bacillota</taxon>
        <taxon>Bacilli</taxon>
        <taxon>Lactobacillales</taxon>
        <taxon>Lactobacillaceae</taxon>
        <taxon>Leuconostoc</taxon>
    </lineage>
</organism>
<dbReference type="PANTHER" id="PTHR42711">
    <property type="entry name" value="ABC TRANSPORTER ATP-BINDING PROTEIN"/>
    <property type="match status" value="1"/>
</dbReference>
<evidence type="ECO:0000313" key="6">
    <source>
        <dbReference type="EMBL" id="GDZ83497.1"/>
    </source>
</evidence>
<dbReference type="PANTHER" id="PTHR42711:SF5">
    <property type="entry name" value="ABC TRANSPORTER ATP-BINDING PROTEIN NATA"/>
    <property type="match status" value="1"/>
</dbReference>
<dbReference type="RefSeq" id="WP_040190561.1">
    <property type="nucleotide sequence ID" value="NZ_BJJW01000005.1"/>
</dbReference>
<sequence length="290" mass="32261">MLEMKHIKVNYGEFVALDMGRDIIVDAHDIVGIVGSNGAGKSTLIKALTNQVAYTGKIVKPGQIAVHLQENNYPATVTCRTILEGLLQTTYKKNPKLIALVQFFDFEKNLKKKVAQLSGGQKQRLTIIMVLYQDAPLTCFDELSTGLDFETRFNLMAKIKAWYANKPAMILLITHYFDELEKLANKLLIIDQGHVVDYDLTTMLFAKYVGYSAVVVDAPQLAITLPKGCDIIRGEAGQTVIGCDNQNSQQLVIAHLNQHGFTFSATRTSVTLIYLNALHQREINRLGQTS</sequence>
<dbReference type="GO" id="GO:0016887">
    <property type="term" value="F:ATP hydrolysis activity"/>
    <property type="evidence" value="ECO:0007669"/>
    <property type="project" value="InterPro"/>
</dbReference>
<keyword evidence="4" id="KW-0067">ATP-binding</keyword>
<dbReference type="SMART" id="SM00382">
    <property type="entry name" value="AAA"/>
    <property type="match status" value="1"/>
</dbReference>
<dbReference type="EMBL" id="BJJW01000005">
    <property type="protein sequence ID" value="GDZ83497.1"/>
    <property type="molecule type" value="Genomic_DNA"/>
</dbReference>
<keyword evidence="3" id="KW-0547">Nucleotide-binding</keyword>
<proteinExistence type="inferred from homology"/>
<gene>
    <name evidence="6" type="ORF">LCIT_07390</name>
</gene>
<evidence type="ECO:0000256" key="1">
    <source>
        <dbReference type="ARBA" id="ARBA00005417"/>
    </source>
</evidence>
<feature type="domain" description="ABC transporter" evidence="5">
    <location>
        <begin position="2"/>
        <end position="217"/>
    </location>
</feature>
<name>A0A5A5TY23_LEUCI</name>
<dbReference type="Gene3D" id="3.40.50.300">
    <property type="entry name" value="P-loop containing nucleotide triphosphate hydrolases"/>
    <property type="match status" value="1"/>
</dbReference>
<dbReference type="InterPro" id="IPR003593">
    <property type="entry name" value="AAA+_ATPase"/>
</dbReference>
<dbReference type="CDD" id="cd00267">
    <property type="entry name" value="ABC_ATPase"/>
    <property type="match status" value="1"/>
</dbReference>
<accession>A0A5A5TY23</accession>
<dbReference type="InterPro" id="IPR003439">
    <property type="entry name" value="ABC_transporter-like_ATP-bd"/>
</dbReference>
<dbReference type="AlphaFoldDB" id="A0A5A5TY23"/>
<evidence type="ECO:0000256" key="3">
    <source>
        <dbReference type="ARBA" id="ARBA00022741"/>
    </source>
</evidence>
<dbReference type="InterPro" id="IPR027417">
    <property type="entry name" value="P-loop_NTPase"/>
</dbReference>
<evidence type="ECO:0000256" key="4">
    <source>
        <dbReference type="ARBA" id="ARBA00022840"/>
    </source>
</evidence>
<evidence type="ECO:0000256" key="2">
    <source>
        <dbReference type="ARBA" id="ARBA00022448"/>
    </source>
</evidence>
<reference evidence="6 7" key="1">
    <citation type="submission" date="2019-04" db="EMBL/GenBank/DDBJ databases">
        <title>A pseudo-fructophilic Leuconostoc citreum strain F192-5 isolated from peel of satsuma mandarin: the first report for isolation and characterization of strain-dependent fructophilic-like characteristics.</title>
        <authorList>
            <person name="Maeno S."/>
            <person name="Tanizawa Y."/>
            <person name="Kajikawa A."/>
            <person name="Kanesaki Y."/>
            <person name="Kubota E."/>
            <person name="Arita M."/>
            <person name="Leon D."/>
            <person name="Endo A."/>
        </authorList>
    </citation>
    <scope>NUCLEOTIDE SEQUENCE [LARGE SCALE GENOMIC DNA]</scope>
    <source>
        <strain evidence="6 7">F192-5</strain>
    </source>
</reference>